<comment type="caution">
    <text evidence="1">The sequence shown here is derived from an EMBL/GenBank/DDBJ whole genome shotgun (WGS) entry which is preliminary data.</text>
</comment>
<evidence type="ECO:0000313" key="1">
    <source>
        <dbReference type="EMBL" id="MRS64355.1"/>
    </source>
</evidence>
<protein>
    <submittedName>
        <fullName evidence="1">Uncharacterized protein</fullName>
    </submittedName>
</protein>
<gene>
    <name evidence="1" type="ORF">GJJ30_23860</name>
</gene>
<proteinExistence type="predicted"/>
<keyword evidence="2" id="KW-1185">Reference proteome</keyword>
<evidence type="ECO:0000313" key="2">
    <source>
        <dbReference type="Proteomes" id="UP000441754"/>
    </source>
</evidence>
<dbReference type="RefSeq" id="WP_154177705.1">
    <property type="nucleotide sequence ID" value="NZ_WJXZ01000014.1"/>
</dbReference>
<dbReference type="Proteomes" id="UP000441754">
    <property type="component" value="Unassembled WGS sequence"/>
</dbReference>
<dbReference type="AlphaFoldDB" id="A0A7K0ERA7"/>
<accession>A0A7K0ERA7</accession>
<dbReference type="EMBL" id="WJXZ01000014">
    <property type="protein sequence ID" value="MRS64355.1"/>
    <property type="molecule type" value="Genomic_DNA"/>
</dbReference>
<sequence>MKNVIGILAILLGLAPFSFGQKPTRLHFLNTASTIGAPRLRTTRNLDKDIKILKNEWTVVQTDEDSLGIVFEDRPYYIHLNPGKSYYFVISTGERLTYWVREVSESEFLLNAHFNRSTKAPEYRLGAKTN</sequence>
<name>A0A7K0ERA7_9BACT</name>
<dbReference type="OrthoDB" id="963293at2"/>
<organism evidence="1 2">
    <name type="scientific">Larkinella terrae</name>
    <dbReference type="NCBI Taxonomy" id="2025311"/>
    <lineage>
        <taxon>Bacteria</taxon>
        <taxon>Pseudomonadati</taxon>
        <taxon>Bacteroidota</taxon>
        <taxon>Cytophagia</taxon>
        <taxon>Cytophagales</taxon>
        <taxon>Spirosomataceae</taxon>
        <taxon>Larkinella</taxon>
    </lineage>
</organism>
<reference evidence="1 2" key="1">
    <citation type="journal article" date="2018" name="Antonie Van Leeuwenhoek">
        <title>Larkinella terrae sp. nov., isolated from soil on Jeju Island, South Korea.</title>
        <authorList>
            <person name="Ten L.N."/>
            <person name="Jeon J."/>
            <person name="Park S.J."/>
            <person name="Park S."/>
            <person name="Lee S.Y."/>
            <person name="Kim M.K."/>
            <person name="Jung H.Y."/>
        </authorList>
    </citation>
    <scope>NUCLEOTIDE SEQUENCE [LARGE SCALE GENOMIC DNA]</scope>
    <source>
        <strain evidence="1 2">KCTC 52001</strain>
    </source>
</reference>